<organism evidence="1 2">
    <name type="scientific">Hyalomma asiaticum</name>
    <name type="common">Tick</name>
    <dbReference type="NCBI Taxonomy" id="266040"/>
    <lineage>
        <taxon>Eukaryota</taxon>
        <taxon>Metazoa</taxon>
        <taxon>Ecdysozoa</taxon>
        <taxon>Arthropoda</taxon>
        <taxon>Chelicerata</taxon>
        <taxon>Arachnida</taxon>
        <taxon>Acari</taxon>
        <taxon>Parasitiformes</taxon>
        <taxon>Ixodida</taxon>
        <taxon>Ixodoidea</taxon>
        <taxon>Ixodidae</taxon>
        <taxon>Hyalomminae</taxon>
        <taxon>Hyalomma</taxon>
    </lineage>
</organism>
<evidence type="ECO:0000313" key="2">
    <source>
        <dbReference type="Proteomes" id="UP000821845"/>
    </source>
</evidence>
<gene>
    <name evidence="1" type="ORF">HPB50_023498</name>
</gene>
<protein>
    <submittedName>
        <fullName evidence="1">Uncharacterized protein</fullName>
    </submittedName>
</protein>
<proteinExistence type="predicted"/>
<keyword evidence="2" id="KW-1185">Reference proteome</keyword>
<comment type="caution">
    <text evidence="1">The sequence shown here is derived from an EMBL/GenBank/DDBJ whole genome shotgun (WGS) entry which is preliminary data.</text>
</comment>
<dbReference type="EMBL" id="CM023485">
    <property type="protein sequence ID" value="KAH6931299.1"/>
    <property type="molecule type" value="Genomic_DNA"/>
</dbReference>
<dbReference type="Proteomes" id="UP000821845">
    <property type="component" value="Chromosome 5"/>
</dbReference>
<accession>A0ACB7SF04</accession>
<evidence type="ECO:0000313" key="1">
    <source>
        <dbReference type="EMBL" id="KAH6931299.1"/>
    </source>
</evidence>
<sequence length="145" mass="15601">MQPAAARMHALSLAAVGSVFRPVLLTCASASTNSTNTAQALAVALAIKTKESLRQGSYILTDSQIACRYFTSGRVPACVAHLLIATLDQEHSIRRITTDRTLQLELLHTEQLFFVQAPVCNPTLPGISYNTSVENDGAIQHHTLG</sequence>
<name>A0ACB7SF04_HYAAI</name>
<reference evidence="1" key="1">
    <citation type="submission" date="2020-05" db="EMBL/GenBank/DDBJ databases">
        <title>Large-scale comparative analyses of tick genomes elucidate their genetic diversity and vector capacities.</title>
        <authorList>
            <person name="Jia N."/>
            <person name="Wang J."/>
            <person name="Shi W."/>
            <person name="Du L."/>
            <person name="Sun Y."/>
            <person name="Zhan W."/>
            <person name="Jiang J."/>
            <person name="Wang Q."/>
            <person name="Zhang B."/>
            <person name="Ji P."/>
            <person name="Sakyi L.B."/>
            <person name="Cui X."/>
            <person name="Yuan T."/>
            <person name="Jiang B."/>
            <person name="Yang W."/>
            <person name="Lam T.T.-Y."/>
            <person name="Chang Q."/>
            <person name="Ding S."/>
            <person name="Wang X."/>
            <person name="Zhu J."/>
            <person name="Ruan X."/>
            <person name="Zhao L."/>
            <person name="Wei J."/>
            <person name="Que T."/>
            <person name="Du C."/>
            <person name="Cheng J."/>
            <person name="Dai P."/>
            <person name="Han X."/>
            <person name="Huang E."/>
            <person name="Gao Y."/>
            <person name="Liu J."/>
            <person name="Shao H."/>
            <person name="Ye R."/>
            <person name="Li L."/>
            <person name="Wei W."/>
            <person name="Wang X."/>
            <person name="Wang C."/>
            <person name="Yang T."/>
            <person name="Huo Q."/>
            <person name="Li W."/>
            <person name="Guo W."/>
            <person name="Chen H."/>
            <person name="Zhou L."/>
            <person name="Ni X."/>
            <person name="Tian J."/>
            <person name="Zhou Y."/>
            <person name="Sheng Y."/>
            <person name="Liu T."/>
            <person name="Pan Y."/>
            <person name="Xia L."/>
            <person name="Li J."/>
            <person name="Zhao F."/>
            <person name="Cao W."/>
        </authorList>
    </citation>
    <scope>NUCLEOTIDE SEQUENCE</scope>
    <source>
        <strain evidence="1">Hyas-2018</strain>
    </source>
</reference>